<feature type="region of interest" description="Disordered" evidence="5">
    <location>
        <begin position="32"/>
        <end position="55"/>
    </location>
</feature>
<feature type="signal peptide" evidence="6">
    <location>
        <begin position="1"/>
        <end position="21"/>
    </location>
</feature>
<dbReference type="RefSeq" id="WP_264843419.1">
    <property type="nucleotide sequence ID" value="NZ_AP025628.1"/>
</dbReference>
<dbReference type="GO" id="GO:0015833">
    <property type="term" value="P:peptide transport"/>
    <property type="evidence" value="ECO:0007669"/>
    <property type="project" value="TreeGrafter"/>
</dbReference>
<name>A0AA35CL29_9FIRM</name>
<dbReference type="PIRSF" id="PIRSF002741">
    <property type="entry name" value="MppA"/>
    <property type="match status" value="1"/>
</dbReference>
<dbReference type="InterPro" id="IPR039424">
    <property type="entry name" value="SBP_5"/>
</dbReference>
<evidence type="ECO:0000256" key="4">
    <source>
        <dbReference type="ARBA" id="ARBA00022729"/>
    </source>
</evidence>
<sequence>MKGYRKGLVSTLLTLGLLTMAACGRPPAVGGGTGEGAHGGHEAHGQAAAGSAAGAPAGAAGGQRLRIAIGHGLDYVGVDPLGPGRENTLLATIIYEPLLLETADGKLEPALAERWESDPTGTHWTFHLRRGVTFHDGTPFDARAVVRAYERHLRDPEKARRLGEPRVEIVDDYTVSFHLNRPHAPFLSVVGSFSTVIPGPNAYGSDGNLVKPVGTGPFQVTRFTREHVLLARYEKHWRQVPALEEVEVKYIPDPATMILALEAGEVDVIGADGYGVPRNEIRRLEADPRFRVLVNTKDAALEWIGFNLHRPPFDDLRVRQAFNYAVDREAITRQVLEGYAVPARGPIGYDASIPWTNTAIEGYRHHPERARALLEEAGWKDTDGDGIRERDGRPLRATLLFEPTRDWKLVAEALRTQLRQVGMDLRLEMRDGALIRDLQKKGDFEAAAQGSIGKSLVDPYYYLVWYYSSRGRGSLLHDPGLDGLIARSLSTLDPGERERLYHEIQARIMEILPGAYLYHPARVTVVRADVEGWESAGTMDPLRFLWKVSRRGGR</sequence>
<evidence type="ECO:0000256" key="1">
    <source>
        <dbReference type="ARBA" id="ARBA00004196"/>
    </source>
</evidence>
<feature type="domain" description="Solute-binding protein family 5" evidence="7">
    <location>
        <begin position="106"/>
        <end position="472"/>
    </location>
</feature>
<dbReference type="Gene3D" id="3.40.190.10">
    <property type="entry name" value="Periplasmic binding protein-like II"/>
    <property type="match status" value="1"/>
</dbReference>
<dbReference type="PANTHER" id="PTHR30290">
    <property type="entry name" value="PERIPLASMIC BINDING COMPONENT OF ABC TRANSPORTER"/>
    <property type="match status" value="1"/>
</dbReference>
<protein>
    <submittedName>
        <fullName evidence="8">ABC transporter substrate-binding protein</fullName>
    </submittedName>
</protein>
<comment type="similarity">
    <text evidence="2">Belongs to the bacterial solute-binding protein 5 family.</text>
</comment>
<accession>A0AA35CL29</accession>
<keyword evidence="9" id="KW-1185">Reference proteome</keyword>
<dbReference type="InterPro" id="IPR000914">
    <property type="entry name" value="SBP_5_dom"/>
</dbReference>
<keyword evidence="4 6" id="KW-0732">Signal</keyword>
<feature type="chain" id="PRO_5041317570" evidence="6">
    <location>
        <begin position="22"/>
        <end position="554"/>
    </location>
</feature>
<dbReference type="PROSITE" id="PS51257">
    <property type="entry name" value="PROKAR_LIPOPROTEIN"/>
    <property type="match status" value="1"/>
</dbReference>
<dbReference type="PANTHER" id="PTHR30290:SF10">
    <property type="entry name" value="PERIPLASMIC OLIGOPEPTIDE-BINDING PROTEIN-RELATED"/>
    <property type="match status" value="1"/>
</dbReference>
<dbReference type="GO" id="GO:0030313">
    <property type="term" value="C:cell envelope"/>
    <property type="evidence" value="ECO:0007669"/>
    <property type="project" value="UniProtKB-SubCell"/>
</dbReference>
<evidence type="ECO:0000256" key="2">
    <source>
        <dbReference type="ARBA" id="ARBA00005695"/>
    </source>
</evidence>
<evidence type="ECO:0000256" key="6">
    <source>
        <dbReference type="SAM" id="SignalP"/>
    </source>
</evidence>
<dbReference type="SUPFAM" id="SSF53850">
    <property type="entry name" value="Periplasmic binding protein-like II"/>
    <property type="match status" value="1"/>
</dbReference>
<dbReference type="KEGG" id="cmic:caldi_03810"/>
<keyword evidence="3" id="KW-0813">Transport</keyword>
<gene>
    <name evidence="8" type="ORF">caldi_03810</name>
</gene>
<dbReference type="EMBL" id="AP025628">
    <property type="protein sequence ID" value="BDG59291.1"/>
    <property type="molecule type" value="Genomic_DNA"/>
</dbReference>
<dbReference type="Gene3D" id="3.10.105.10">
    <property type="entry name" value="Dipeptide-binding Protein, Domain 3"/>
    <property type="match status" value="1"/>
</dbReference>
<feature type="compositionally biased region" description="Low complexity" evidence="5">
    <location>
        <begin position="45"/>
        <end position="55"/>
    </location>
</feature>
<proteinExistence type="inferred from homology"/>
<evidence type="ECO:0000313" key="9">
    <source>
        <dbReference type="Proteomes" id="UP001163687"/>
    </source>
</evidence>
<evidence type="ECO:0000256" key="3">
    <source>
        <dbReference type="ARBA" id="ARBA00022448"/>
    </source>
</evidence>
<evidence type="ECO:0000313" key="8">
    <source>
        <dbReference type="EMBL" id="BDG59291.1"/>
    </source>
</evidence>
<dbReference type="GO" id="GO:1904680">
    <property type="term" value="F:peptide transmembrane transporter activity"/>
    <property type="evidence" value="ECO:0007669"/>
    <property type="project" value="TreeGrafter"/>
</dbReference>
<dbReference type="AlphaFoldDB" id="A0AA35CL29"/>
<dbReference type="GO" id="GO:0042597">
    <property type="term" value="C:periplasmic space"/>
    <property type="evidence" value="ECO:0007669"/>
    <property type="project" value="UniProtKB-ARBA"/>
</dbReference>
<reference evidence="8" key="1">
    <citation type="submission" date="2022-03" db="EMBL/GenBank/DDBJ databases">
        <title>Complete genome sequence of Caldinitratiruptor microaerophilus.</title>
        <authorList>
            <person name="Mukaiyama R."/>
            <person name="Nishiyama T."/>
            <person name="Ueda K."/>
        </authorList>
    </citation>
    <scope>NUCLEOTIDE SEQUENCE</scope>
    <source>
        <strain evidence="8">JCM 16183</strain>
    </source>
</reference>
<dbReference type="Pfam" id="PF00496">
    <property type="entry name" value="SBP_bac_5"/>
    <property type="match status" value="1"/>
</dbReference>
<organism evidence="8 9">
    <name type="scientific">Caldinitratiruptor microaerophilus</name>
    <dbReference type="NCBI Taxonomy" id="671077"/>
    <lineage>
        <taxon>Bacteria</taxon>
        <taxon>Bacillati</taxon>
        <taxon>Bacillota</taxon>
        <taxon>Clostridia</taxon>
        <taxon>Eubacteriales</taxon>
        <taxon>Symbiobacteriaceae</taxon>
        <taxon>Caldinitratiruptor</taxon>
    </lineage>
</organism>
<comment type="subcellular location">
    <subcellularLocation>
        <location evidence="1">Cell envelope</location>
    </subcellularLocation>
</comment>
<dbReference type="InterPro" id="IPR030678">
    <property type="entry name" value="Peptide/Ni-bd"/>
</dbReference>
<evidence type="ECO:0000259" key="7">
    <source>
        <dbReference type="Pfam" id="PF00496"/>
    </source>
</evidence>
<evidence type="ECO:0000256" key="5">
    <source>
        <dbReference type="SAM" id="MobiDB-lite"/>
    </source>
</evidence>
<dbReference type="GO" id="GO:0043190">
    <property type="term" value="C:ATP-binding cassette (ABC) transporter complex"/>
    <property type="evidence" value="ECO:0007669"/>
    <property type="project" value="InterPro"/>
</dbReference>
<dbReference type="Proteomes" id="UP001163687">
    <property type="component" value="Chromosome"/>
</dbReference>